<dbReference type="InterPro" id="IPR019734">
    <property type="entry name" value="TPR_rpt"/>
</dbReference>
<dbReference type="PROSITE" id="PS50005">
    <property type="entry name" value="TPR"/>
    <property type="match status" value="1"/>
</dbReference>
<organism evidence="3 4">
    <name type="scientific">Halioglobus maricola</name>
    <dbReference type="NCBI Taxonomy" id="2601894"/>
    <lineage>
        <taxon>Bacteria</taxon>
        <taxon>Pseudomonadati</taxon>
        <taxon>Pseudomonadota</taxon>
        <taxon>Gammaproteobacteria</taxon>
        <taxon>Cellvibrionales</taxon>
        <taxon>Halieaceae</taxon>
        <taxon>Halioglobus</taxon>
    </lineage>
</organism>
<dbReference type="EMBL" id="CP036422">
    <property type="protein sequence ID" value="QFU74547.1"/>
    <property type="molecule type" value="Genomic_DNA"/>
</dbReference>
<evidence type="ECO:0008006" key="5">
    <source>
        <dbReference type="Google" id="ProtNLM"/>
    </source>
</evidence>
<dbReference type="AlphaFoldDB" id="A0A5P9NFH9"/>
<protein>
    <recommendedName>
        <fullName evidence="5">TonB family protein</fullName>
    </recommendedName>
</protein>
<feature type="signal peptide" evidence="2">
    <location>
        <begin position="1"/>
        <end position="22"/>
    </location>
</feature>
<dbReference type="RefSeq" id="WP_152660659.1">
    <property type="nucleotide sequence ID" value="NZ_CP036422.1"/>
</dbReference>
<gene>
    <name evidence="3" type="ORF">EY643_02155</name>
</gene>
<keyword evidence="1" id="KW-0802">TPR repeat</keyword>
<dbReference type="KEGG" id="halc:EY643_02155"/>
<feature type="repeat" description="TPR" evidence="1">
    <location>
        <begin position="76"/>
        <end position="109"/>
    </location>
</feature>
<keyword evidence="2" id="KW-0732">Signal</keyword>
<dbReference type="OrthoDB" id="7052406at2"/>
<evidence type="ECO:0000313" key="4">
    <source>
        <dbReference type="Proteomes" id="UP000326287"/>
    </source>
</evidence>
<evidence type="ECO:0000256" key="2">
    <source>
        <dbReference type="SAM" id="SignalP"/>
    </source>
</evidence>
<reference evidence="3 4" key="1">
    <citation type="submission" date="2019-02" db="EMBL/GenBank/DDBJ databases">
        <authorList>
            <person name="Li S.-H."/>
        </authorList>
    </citation>
    <scope>NUCLEOTIDE SEQUENCE [LARGE SCALE GENOMIC DNA]</scope>
    <source>
        <strain evidence="3 4">IMCC14385</strain>
    </source>
</reference>
<feature type="chain" id="PRO_5024968339" description="TonB family protein" evidence="2">
    <location>
        <begin position="23"/>
        <end position="416"/>
    </location>
</feature>
<accession>A0A5P9NFH9</accession>
<dbReference type="Proteomes" id="UP000326287">
    <property type="component" value="Chromosome"/>
</dbReference>
<evidence type="ECO:0000256" key="1">
    <source>
        <dbReference type="PROSITE-ProRule" id="PRU00339"/>
    </source>
</evidence>
<name>A0A5P9NFH9_9GAMM</name>
<evidence type="ECO:0000313" key="3">
    <source>
        <dbReference type="EMBL" id="QFU74547.1"/>
    </source>
</evidence>
<sequence length="416" mass="46226">MCRAPIAAVLLRALLLATVAGSVPLAVTASPEASEPAAEPASGDTALRASTANTDNYFAGITALESEHGAYSAALPEQLLSLGLTLQQEGRHTDALDVFRRGVHLDRINNGLYSAGQVALVQQEIISHIALGDFAKADERQHYMYRVQMRTMNNGADRSKVFMEQAQWQYNAYRLDLGPAPYLRLMNMWDLYRLALNDTINTHGKTSAYLLEPLEGMLLAQYLISGYERTSSPKSQTDLGVSLQTQDNRFNRYQRESYKRGRAVIQAIYDLHLVNHGENSAETTETMVMMGDWIFWHGDKEAALRAYQQANAELVARGADQQTIEATFAEPVALPNFDGVRPLPQPVQPGDGAVQLAFSVTATGKVRELERVDENTLDDATANKLMRKLRRTRFRPQLALGEPVDTQRVLRAYDIQ</sequence>
<keyword evidence="4" id="KW-1185">Reference proteome</keyword>
<proteinExistence type="predicted"/>